<dbReference type="RefSeq" id="XP_010910513.1">
    <property type="nucleotide sequence ID" value="XM_010912211.3"/>
</dbReference>
<dbReference type="AlphaFoldDB" id="A0A6I9QJK0"/>
<accession>A0A6I9QJK0</accession>
<reference evidence="2" key="1">
    <citation type="submission" date="2025-08" db="UniProtKB">
        <authorList>
            <consortium name="RefSeq"/>
        </authorList>
    </citation>
    <scope>IDENTIFICATION</scope>
</reference>
<gene>
    <name evidence="2" type="primary">LOC105036442</name>
</gene>
<keyword evidence="1" id="KW-1185">Reference proteome</keyword>
<organism evidence="1 2">
    <name type="scientific">Elaeis guineensis var. tenera</name>
    <name type="common">Oil palm</name>
    <dbReference type="NCBI Taxonomy" id="51953"/>
    <lineage>
        <taxon>Eukaryota</taxon>
        <taxon>Viridiplantae</taxon>
        <taxon>Streptophyta</taxon>
        <taxon>Embryophyta</taxon>
        <taxon>Tracheophyta</taxon>
        <taxon>Spermatophyta</taxon>
        <taxon>Magnoliopsida</taxon>
        <taxon>Liliopsida</taxon>
        <taxon>Arecaceae</taxon>
        <taxon>Arecoideae</taxon>
        <taxon>Cocoseae</taxon>
        <taxon>Elaeidinae</taxon>
        <taxon>Elaeis</taxon>
    </lineage>
</organism>
<evidence type="ECO:0000313" key="2">
    <source>
        <dbReference type="RefSeq" id="XP_010910513.1"/>
    </source>
</evidence>
<name>A0A6I9QJK0_ELAGV</name>
<feature type="non-terminal residue" evidence="2">
    <location>
        <position position="162"/>
    </location>
</feature>
<dbReference type="InParanoid" id="A0A6I9QJK0"/>
<protein>
    <submittedName>
        <fullName evidence="2">Pentatricopeptide repeat-containing protein At5g61990, mitochondrial</fullName>
    </submittedName>
</protein>
<proteinExistence type="predicted"/>
<dbReference type="Proteomes" id="UP000504607">
    <property type="component" value="Unplaced"/>
</dbReference>
<evidence type="ECO:0000313" key="1">
    <source>
        <dbReference type="Proteomes" id="UP000504607"/>
    </source>
</evidence>
<dbReference type="OrthoDB" id="1741402at2759"/>
<sequence>MIPIRRKPHLLLLREIKPSLAGRNPSLDRPLRSHLLLFFYSSETLQDAGDDLAREIFDVLRHTANWKPTMAASGIPRRLTPTAVFDVLRRSKVLDPKRLLDFFYWSGSQMAAPQNLNSFSTLAVTLCNSGHFPLANGLLERMIKTNSPVSSILYSVIDSFAR</sequence>